<reference evidence="2 3" key="1">
    <citation type="journal article" date="2009" name="Genome Res.">
        <title>Comparative genomics of protoploid Saccharomycetaceae.</title>
        <authorList>
            <consortium name="The Genolevures Consortium"/>
            <person name="Souciet J.-L."/>
            <person name="Dujon B."/>
            <person name="Gaillardin C."/>
            <person name="Johnston M."/>
            <person name="Baret P.V."/>
            <person name="Cliften P."/>
            <person name="Sherman D.J."/>
            <person name="Weissenbach J."/>
            <person name="Westhof E."/>
            <person name="Wincker P."/>
            <person name="Jubin C."/>
            <person name="Poulain J."/>
            <person name="Barbe V."/>
            <person name="Segurens B."/>
            <person name="Artiguenave F."/>
            <person name="Anthouard V."/>
            <person name="Vacherie B."/>
            <person name="Val M.-E."/>
            <person name="Fulton R.S."/>
            <person name="Minx P."/>
            <person name="Wilson R."/>
            <person name="Durrens P."/>
            <person name="Jean G."/>
            <person name="Marck C."/>
            <person name="Martin T."/>
            <person name="Nikolski M."/>
            <person name="Rolland T."/>
            <person name="Seret M.-L."/>
            <person name="Casaregola S."/>
            <person name="Despons L."/>
            <person name="Fairhead C."/>
            <person name="Fischer G."/>
            <person name="Lafontaine I."/>
            <person name="Leh V."/>
            <person name="Lemaire M."/>
            <person name="de Montigny J."/>
            <person name="Neuveglise C."/>
            <person name="Thierry A."/>
            <person name="Blanc-Lenfle I."/>
            <person name="Bleykasten C."/>
            <person name="Diffels J."/>
            <person name="Fritsch E."/>
            <person name="Frangeul L."/>
            <person name="Goeffon A."/>
            <person name="Jauniaux N."/>
            <person name="Kachouri-Lafond R."/>
            <person name="Payen C."/>
            <person name="Potier S."/>
            <person name="Pribylova L."/>
            <person name="Ozanne C."/>
            <person name="Richard G.-F."/>
            <person name="Sacerdot C."/>
            <person name="Straub M.-L."/>
            <person name="Talla E."/>
        </authorList>
    </citation>
    <scope>NUCLEOTIDE SEQUENCE [LARGE SCALE GENOMIC DNA]</scope>
    <source>
        <strain evidence="3">ATCC 56472 / CBS 6340 / NRRL Y-8284</strain>
    </source>
</reference>
<sequence>MPGQIVSIPFLSQVEDMDKYLLEYRSLKLMPQNAASFTQHQQQLRYNNSNRGASNNNGNNSMGTNLQNGRKKIMGNINGIQGYRFNKNIPKFGQQPQQQQQQQSQQQQSQQQQGVSGVSTFKQAYPQVFYGSSNNSATSLAPQVASPTMYGSSAQPNQQFMTASSSSSSTPPPRLHVSVSGASSISSLGGEFDYLLPNDLNGQLMPSATAQVPQPPALNCVSSSASMSGTYLDPVPAAPSAGFKMNGGISSSNDFINGLPSSLLSEGAAASEFIGMNGSNSLFNANSINSSVGAAAGLAPSNNFMMHNSKNWGTNNPSSSSTSGSFGIWNNDMSVWS</sequence>
<dbReference type="Proteomes" id="UP000002036">
    <property type="component" value="Chromosome C"/>
</dbReference>
<dbReference type="AlphaFoldDB" id="C5DE54"/>
<organism evidence="2 3">
    <name type="scientific">Lachancea thermotolerans (strain ATCC 56472 / CBS 6340 / NRRL Y-8284)</name>
    <name type="common">Yeast</name>
    <name type="synonym">Kluyveromyces thermotolerans</name>
    <dbReference type="NCBI Taxonomy" id="559295"/>
    <lineage>
        <taxon>Eukaryota</taxon>
        <taxon>Fungi</taxon>
        <taxon>Dikarya</taxon>
        <taxon>Ascomycota</taxon>
        <taxon>Saccharomycotina</taxon>
        <taxon>Saccharomycetes</taxon>
        <taxon>Saccharomycetales</taxon>
        <taxon>Saccharomycetaceae</taxon>
        <taxon>Lachancea</taxon>
    </lineage>
</organism>
<gene>
    <name evidence="2" type="ordered locus">KLTH0C06380g</name>
</gene>
<dbReference type="eggNOG" id="ENOG502S7EJ">
    <property type="taxonomic scope" value="Eukaryota"/>
</dbReference>
<dbReference type="KEGG" id="lth:KLTH0C06380g"/>
<evidence type="ECO:0000256" key="1">
    <source>
        <dbReference type="SAM" id="MobiDB-lite"/>
    </source>
</evidence>
<feature type="compositionally biased region" description="Low complexity" evidence="1">
    <location>
        <begin position="47"/>
        <end position="68"/>
    </location>
</feature>
<accession>C5DE54</accession>
<name>C5DE54_LACTC</name>
<feature type="compositionally biased region" description="Low complexity" evidence="1">
    <location>
        <begin position="94"/>
        <end position="113"/>
    </location>
</feature>
<feature type="region of interest" description="Disordered" evidence="1">
    <location>
        <begin position="146"/>
        <end position="178"/>
    </location>
</feature>
<dbReference type="InParanoid" id="C5DE54"/>
<keyword evidence="3" id="KW-1185">Reference proteome</keyword>
<dbReference type="FunCoup" id="C5DE54">
    <property type="interactions" value="21"/>
</dbReference>
<dbReference type="OrthoDB" id="4067282at2759"/>
<dbReference type="Pfam" id="PF17298">
    <property type="entry name" value="DUF5349"/>
    <property type="match status" value="1"/>
</dbReference>
<evidence type="ECO:0000313" key="2">
    <source>
        <dbReference type="EMBL" id="CAR22065.1"/>
    </source>
</evidence>
<proteinExistence type="predicted"/>
<dbReference type="GeneID" id="8291371"/>
<feature type="region of interest" description="Disordered" evidence="1">
    <location>
        <begin position="84"/>
        <end position="118"/>
    </location>
</feature>
<feature type="compositionally biased region" description="Polar residues" evidence="1">
    <location>
        <begin position="146"/>
        <end position="163"/>
    </location>
</feature>
<dbReference type="EMBL" id="CU928167">
    <property type="protein sequence ID" value="CAR22065.1"/>
    <property type="molecule type" value="Genomic_DNA"/>
</dbReference>
<dbReference type="OMA" id="NEDMDKY"/>
<protein>
    <submittedName>
        <fullName evidence="2">KLTH0C06380p</fullName>
    </submittedName>
</protein>
<dbReference type="InterPro" id="IPR035257">
    <property type="entry name" value="DUF5349"/>
</dbReference>
<evidence type="ECO:0000313" key="3">
    <source>
        <dbReference type="Proteomes" id="UP000002036"/>
    </source>
</evidence>
<feature type="region of interest" description="Disordered" evidence="1">
    <location>
        <begin position="47"/>
        <end position="70"/>
    </location>
</feature>
<dbReference type="RefSeq" id="XP_002552503.1">
    <property type="nucleotide sequence ID" value="XM_002552457.1"/>
</dbReference>
<dbReference type="HOGENOM" id="CLU_924310_0_0_1"/>